<keyword evidence="1" id="KW-0472">Membrane</keyword>
<dbReference type="PATRIC" id="fig|1384056.3.peg.2023"/>
<evidence type="ECO:0000313" key="3">
    <source>
        <dbReference type="Proteomes" id="UP000029393"/>
    </source>
</evidence>
<name>A0A091BLC4_9GAMM</name>
<evidence type="ECO:0000313" key="2">
    <source>
        <dbReference type="EMBL" id="KFN45130.1"/>
    </source>
</evidence>
<feature type="transmembrane region" description="Helical" evidence="1">
    <location>
        <begin position="70"/>
        <end position="93"/>
    </location>
</feature>
<keyword evidence="1" id="KW-0812">Transmembrane</keyword>
<accession>A0A091BLC4</accession>
<feature type="transmembrane region" description="Helical" evidence="1">
    <location>
        <begin position="35"/>
        <end position="58"/>
    </location>
</feature>
<dbReference type="AlphaFoldDB" id="A0A091BLC4"/>
<keyword evidence="1" id="KW-1133">Transmembrane helix</keyword>
<protein>
    <submittedName>
        <fullName evidence="2">Uncharacterized protein</fullName>
    </submittedName>
</protein>
<dbReference type="RefSeq" id="WP_034213637.1">
    <property type="nucleotide sequence ID" value="NZ_AVCK01000033.1"/>
</dbReference>
<organism evidence="2 3">
    <name type="scientific">Arenimonas metalli CF5-1</name>
    <dbReference type="NCBI Taxonomy" id="1384056"/>
    <lineage>
        <taxon>Bacteria</taxon>
        <taxon>Pseudomonadati</taxon>
        <taxon>Pseudomonadota</taxon>
        <taxon>Gammaproteobacteria</taxon>
        <taxon>Lysobacterales</taxon>
        <taxon>Lysobacteraceae</taxon>
        <taxon>Arenimonas</taxon>
    </lineage>
</organism>
<comment type="caution">
    <text evidence="2">The sequence shown here is derived from an EMBL/GenBank/DDBJ whole genome shotgun (WGS) entry which is preliminary data.</text>
</comment>
<sequence>MNYLVLLGLVLALAIHIHALLVSRRGHTGAHEAAFWGGILGMLSIPAALVAAITYLPFAITGPGNHPISWIAPATLAAVGVLVVFSLITGAVARRQPAF</sequence>
<proteinExistence type="predicted"/>
<dbReference type="EMBL" id="AVCK01000033">
    <property type="protein sequence ID" value="KFN45130.1"/>
    <property type="molecule type" value="Genomic_DNA"/>
</dbReference>
<keyword evidence="3" id="KW-1185">Reference proteome</keyword>
<reference evidence="2 3" key="1">
    <citation type="submission" date="2013-09" db="EMBL/GenBank/DDBJ databases">
        <title>Genome sequencing of Arenimonas metalli.</title>
        <authorList>
            <person name="Chen F."/>
            <person name="Wang G."/>
        </authorList>
    </citation>
    <scope>NUCLEOTIDE SEQUENCE [LARGE SCALE GENOMIC DNA]</scope>
    <source>
        <strain evidence="2 3">CF5-1</strain>
    </source>
</reference>
<dbReference type="Proteomes" id="UP000029393">
    <property type="component" value="Unassembled WGS sequence"/>
</dbReference>
<evidence type="ECO:0000256" key="1">
    <source>
        <dbReference type="SAM" id="Phobius"/>
    </source>
</evidence>
<dbReference type="STRING" id="1384056.N787_03110"/>
<gene>
    <name evidence="2" type="ORF">N787_03110</name>
</gene>